<dbReference type="Pfam" id="PF07722">
    <property type="entry name" value="Peptidase_C26"/>
    <property type="match status" value="1"/>
</dbReference>
<dbReference type="PROSITE" id="PS51275">
    <property type="entry name" value="PEPTIDASE_C26_GGH"/>
    <property type="match status" value="1"/>
</dbReference>
<dbReference type="GO" id="GO:0005773">
    <property type="term" value="C:vacuole"/>
    <property type="evidence" value="ECO:0007669"/>
    <property type="project" value="TreeGrafter"/>
</dbReference>
<dbReference type="SUPFAM" id="SSF52317">
    <property type="entry name" value="Class I glutamine amidotransferase-like"/>
    <property type="match status" value="1"/>
</dbReference>
<evidence type="ECO:0000256" key="8">
    <source>
        <dbReference type="PROSITE-ProRule" id="PRU00607"/>
    </source>
</evidence>
<evidence type="ECO:0000313" key="10">
    <source>
        <dbReference type="Proteomes" id="UP000192247"/>
    </source>
</evidence>
<keyword evidence="10" id="KW-1185">Reference proteome</keyword>
<dbReference type="EMBL" id="MNPL01010859">
    <property type="protein sequence ID" value="OQR72891.1"/>
    <property type="molecule type" value="Genomic_DNA"/>
</dbReference>
<comment type="subcellular location">
    <subcellularLocation>
        <location evidence="1">Secreted</location>
        <location evidence="1">Extracellular space</location>
    </subcellularLocation>
</comment>
<accession>A0A1V9XHJ0</accession>
<dbReference type="InterPro" id="IPR015527">
    <property type="entry name" value="Pept_C26_g-glut_hydrolase"/>
</dbReference>
<reference evidence="9 10" key="1">
    <citation type="journal article" date="2017" name="Gigascience">
        <title>Draft genome of the honey bee ectoparasitic mite, Tropilaelaps mercedesae, is shaped by the parasitic life history.</title>
        <authorList>
            <person name="Dong X."/>
            <person name="Armstrong S.D."/>
            <person name="Xia D."/>
            <person name="Makepeace B.L."/>
            <person name="Darby A.C."/>
            <person name="Kadowaki T."/>
        </authorList>
    </citation>
    <scope>NUCLEOTIDE SEQUENCE [LARGE SCALE GENOMIC DNA]</scope>
    <source>
        <strain evidence="9">Wuxi-XJTLU</strain>
    </source>
</reference>
<evidence type="ECO:0000256" key="5">
    <source>
        <dbReference type="ARBA" id="ARBA00022729"/>
    </source>
</evidence>
<dbReference type="GO" id="GO:0046900">
    <property type="term" value="P:tetrahydrofolylpolyglutamate metabolic process"/>
    <property type="evidence" value="ECO:0007669"/>
    <property type="project" value="TreeGrafter"/>
</dbReference>
<comment type="caution">
    <text evidence="8">Lacks conserved residue(s) required for the propagation of feature annotation.</text>
</comment>
<dbReference type="Proteomes" id="UP000192247">
    <property type="component" value="Unassembled WGS sequence"/>
</dbReference>
<evidence type="ECO:0000256" key="2">
    <source>
        <dbReference type="ARBA" id="ARBA00011083"/>
    </source>
</evidence>
<dbReference type="OrthoDB" id="64220at2759"/>
<organism evidence="9 10">
    <name type="scientific">Tropilaelaps mercedesae</name>
    <dbReference type="NCBI Taxonomy" id="418985"/>
    <lineage>
        <taxon>Eukaryota</taxon>
        <taxon>Metazoa</taxon>
        <taxon>Ecdysozoa</taxon>
        <taxon>Arthropoda</taxon>
        <taxon>Chelicerata</taxon>
        <taxon>Arachnida</taxon>
        <taxon>Acari</taxon>
        <taxon>Parasitiformes</taxon>
        <taxon>Mesostigmata</taxon>
        <taxon>Gamasina</taxon>
        <taxon>Dermanyssoidea</taxon>
        <taxon>Laelapidae</taxon>
        <taxon>Tropilaelaps</taxon>
    </lineage>
</organism>
<keyword evidence="6 9" id="KW-0378">Hydrolase</keyword>
<evidence type="ECO:0000256" key="1">
    <source>
        <dbReference type="ARBA" id="ARBA00004239"/>
    </source>
</evidence>
<dbReference type="EC" id="3.4.19.9" evidence="3"/>
<comment type="similarity">
    <text evidence="2">Belongs to the peptidase C26 family.</text>
</comment>
<name>A0A1V9XHJ0_9ACAR</name>
<dbReference type="Gene3D" id="3.40.50.880">
    <property type="match status" value="1"/>
</dbReference>
<dbReference type="GO" id="GO:0034722">
    <property type="term" value="F:gamma-glutamyl-peptidase activity"/>
    <property type="evidence" value="ECO:0007669"/>
    <property type="project" value="UniProtKB-EC"/>
</dbReference>
<dbReference type="AlphaFoldDB" id="A0A1V9XHJ0"/>
<comment type="caution">
    <text evidence="9">The sequence shown here is derived from an EMBL/GenBank/DDBJ whole genome shotgun (WGS) entry which is preliminary data.</text>
</comment>
<dbReference type="GO" id="GO:0005576">
    <property type="term" value="C:extracellular region"/>
    <property type="evidence" value="ECO:0007669"/>
    <property type="project" value="UniProtKB-SubCell"/>
</dbReference>
<evidence type="ECO:0000256" key="4">
    <source>
        <dbReference type="ARBA" id="ARBA00022525"/>
    </source>
</evidence>
<keyword evidence="5" id="KW-0732">Signal</keyword>
<protein>
    <recommendedName>
        <fullName evidence="3">folate gamma-glutamyl hydrolase</fullName>
        <ecNumber evidence="3">3.4.19.9</ecNumber>
    </recommendedName>
</protein>
<dbReference type="InterPro" id="IPR029062">
    <property type="entry name" value="Class_I_gatase-like"/>
</dbReference>
<dbReference type="STRING" id="418985.A0A1V9XHJ0"/>
<dbReference type="PANTHER" id="PTHR11315">
    <property type="entry name" value="PROTEASE FAMILY C26 GAMMA-GLUTAMYL HYDROLASE"/>
    <property type="match status" value="1"/>
</dbReference>
<evidence type="ECO:0000256" key="7">
    <source>
        <dbReference type="PIRSR" id="PIRSR615527-1"/>
    </source>
</evidence>
<feature type="active site" description="Nucleophile" evidence="7">
    <location>
        <position position="228"/>
    </location>
</feature>
<gene>
    <name evidence="9" type="ORF">BIW11_10090</name>
</gene>
<dbReference type="PANTHER" id="PTHR11315:SF0">
    <property type="entry name" value="FOLATE GAMMA-GLUTAMYL HYDROLASE"/>
    <property type="match status" value="1"/>
</dbReference>
<dbReference type="InterPro" id="IPR011697">
    <property type="entry name" value="Peptidase_C26"/>
</dbReference>
<proteinExistence type="inferred from homology"/>
<evidence type="ECO:0000256" key="3">
    <source>
        <dbReference type="ARBA" id="ARBA00012886"/>
    </source>
</evidence>
<evidence type="ECO:0000256" key="6">
    <source>
        <dbReference type="ARBA" id="ARBA00022801"/>
    </source>
</evidence>
<sequence>MGDYEVPGYRLKQTMNDDKWPLRTSTITTQTDHGMSCRSNEDSPLLRLKMNKYLPVVAIKKHNAAWRPEFESLLAVVLSVTFIISICSSEATTAAATEVLVYKVSGPRSGDEITHILAEPAPYVYVNFRPVIGILAQDYYGPVGNKTSFIAASYVKWIEGAGARVLPIFLNKTEAYYDEVINLVNGVLFPGGAVHIDKDTGYGMTGRLLYKKVLERNQKEFLPLWGTCLGMELVLYAHLNGVDPRIRCSSTDDAVPLNFTNTRGRLFGSAPSDVMT</sequence>
<evidence type="ECO:0000313" key="9">
    <source>
        <dbReference type="EMBL" id="OQR72891.1"/>
    </source>
</evidence>
<keyword evidence="4" id="KW-0964">Secreted</keyword>
<dbReference type="InParanoid" id="A0A1V9XHJ0"/>